<dbReference type="SUPFAM" id="SSF47384">
    <property type="entry name" value="Homodimeric domain of signal transducing histidine kinase"/>
    <property type="match status" value="1"/>
</dbReference>
<dbReference type="InterPro" id="IPR005467">
    <property type="entry name" value="His_kinase_dom"/>
</dbReference>
<feature type="domain" description="Response regulatory" evidence="8">
    <location>
        <begin position="6"/>
        <end position="128"/>
    </location>
</feature>
<dbReference type="PROSITE" id="PS50110">
    <property type="entry name" value="RESPONSE_REGULATORY"/>
    <property type="match status" value="2"/>
</dbReference>
<dbReference type="InterPro" id="IPR001789">
    <property type="entry name" value="Sig_transdc_resp-reg_receiver"/>
</dbReference>
<dbReference type="InterPro" id="IPR050956">
    <property type="entry name" value="2C_system_His_kinase"/>
</dbReference>
<evidence type="ECO:0000256" key="1">
    <source>
        <dbReference type="ARBA" id="ARBA00000085"/>
    </source>
</evidence>
<dbReference type="Pfam" id="PF00512">
    <property type="entry name" value="HisKA"/>
    <property type="match status" value="1"/>
</dbReference>
<dbReference type="STRING" id="1513793.SAMN06296036_104113"/>
<keyword evidence="3 6" id="KW-0597">Phosphoprotein</keyword>
<organism evidence="9 10">
    <name type="scientific">Pseudobacteriovorax antillogorgiicola</name>
    <dbReference type="NCBI Taxonomy" id="1513793"/>
    <lineage>
        <taxon>Bacteria</taxon>
        <taxon>Pseudomonadati</taxon>
        <taxon>Bdellovibrionota</taxon>
        <taxon>Oligoflexia</taxon>
        <taxon>Oligoflexales</taxon>
        <taxon>Pseudobacteriovoracaceae</taxon>
        <taxon>Pseudobacteriovorax</taxon>
    </lineage>
</organism>
<dbReference type="EMBL" id="FWZT01000004">
    <property type="protein sequence ID" value="SMF06125.1"/>
    <property type="molecule type" value="Genomic_DNA"/>
</dbReference>
<dbReference type="PRINTS" id="PR00344">
    <property type="entry name" value="BCTRLSENSOR"/>
</dbReference>
<dbReference type="InterPro" id="IPR004358">
    <property type="entry name" value="Sig_transdc_His_kin-like_C"/>
</dbReference>
<feature type="modified residue" description="4-aspartylphosphate" evidence="6">
    <location>
        <position position="189"/>
    </location>
</feature>
<reference evidence="10" key="1">
    <citation type="submission" date="2017-04" db="EMBL/GenBank/DDBJ databases">
        <authorList>
            <person name="Varghese N."/>
            <person name="Submissions S."/>
        </authorList>
    </citation>
    <scope>NUCLEOTIDE SEQUENCE [LARGE SCALE GENOMIC DNA]</scope>
    <source>
        <strain evidence="10">RKEM611</strain>
    </source>
</reference>
<dbReference type="SMART" id="SM00387">
    <property type="entry name" value="HATPase_c"/>
    <property type="match status" value="1"/>
</dbReference>
<dbReference type="Gene3D" id="1.10.287.130">
    <property type="match status" value="1"/>
</dbReference>
<dbReference type="InterPro" id="IPR003661">
    <property type="entry name" value="HisK_dim/P_dom"/>
</dbReference>
<dbReference type="RefSeq" id="WP_132316841.1">
    <property type="nucleotide sequence ID" value="NZ_FWZT01000004.1"/>
</dbReference>
<dbReference type="SMART" id="SM00448">
    <property type="entry name" value="REC"/>
    <property type="match status" value="2"/>
</dbReference>
<feature type="modified residue" description="4-aspartylphosphate" evidence="6">
    <location>
        <position position="54"/>
    </location>
</feature>
<dbReference type="Gene3D" id="3.40.50.2300">
    <property type="match status" value="2"/>
</dbReference>
<dbReference type="EC" id="2.7.13.3" evidence="2"/>
<dbReference type="PANTHER" id="PTHR43719:SF28">
    <property type="entry name" value="PEROXIDE STRESS-ACTIVATED HISTIDINE KINASE MAK1-RELATED"/>
    <property type="match status" value="1"/>
</dbReference>
<comment type="catalytic activity">
    <reaction evidence="1">
        <text>ATP + protein L-histidine = ADP + protein N-phospho-L-histidine.</text>
        <dbReference type="EC" id="2.7.13.3"/>
    </reaction>
</comment>
<evidence type="ECO:0000313" key="10">
    <source>
        <dbReference type="Proteomes" id="UP000192907"/>
    </source>
</evidence>
<dbReference type="SMART" id="SM00388">
    <property type="entry name" value="HisKA"/>
    <property type="match status" value="1"/>
</dbReference>
<evidence type="ECO:0000313" key="9">
    <source>
        <dbReference type="EMBL" id="SMF06125.1"/>
    </source>
</evidence>
<protein>
    <recommendedName>
        <fullName evidence="2">histidine kinase</fullName>
        <ecNumber evidence="2">2.7.13.3</ecNumber>
    </recommendedName>
</protein>
<accession>A0A1Y6BJC2</accession>
<keyword evidence="5 9" id="KW-0418">Kinase</keyword>
<evidence type="ECO:0000256" key="2">
    <source>
        <dbReference type="ARBA" id="ARBA00012438"/>
    </source>
</evidence>
<dbReference type="CDD" id="cd00082">
    <property type="entry name" value="HisKA"/>
    <property type="match status" value="1"/>
</dbReference>
<dbReference type="Gene3D" id="3.30.565.10">
    <property type="entry name" value="Histidine kinase-like ATPase, C-terminal domain"/>
    <property type="match status" value="1"/>
</dbReference>
<dbReference type="Pfam" id="PF02518">
    <property type="entry name" value="HATPase_c"/>
    <property type="match status" value="1"/>
</dbReference>
<dbReference type="GO" id="GO:0000155">
    <property type="term" value="F:phosphorelay sensor kinase activity"/>
    <property type="evidence" value="ECO:0007669"/>
    <property type="project" value="InterPro"/>
</dbReference>
<feature type="domain" description="Histidine kinase" evidence="7">
    <location>
        <begin position="285"/>
        <end position="503"/>
    </location>
</feature>
<dbReference type="InterPro" id="IPR036890">
    <property type="entry name" value="HATPase_C_sf"/>
</dbReference>
<dbReference type="CDD" id="cd16922">
    <property type="entry name" value="HATPase_EvgS-ArcB-TorS-like"/>
    <property type="match status" value="1"/>
</dbReference>
<evidence type="ECO:0000256" key="3">
    <source>
        <dbReference type="ARBA" id="ARBA00022553"/>
    </source>
</evidence>
<dbReference type="InterPro" id="IPR011006">
    <property type="entry name" value="CheY-like_superfamily"/>
</dbReference>
<evidence type="ECO:0000256" key="4">
    <source>
        <dbReference type="ARBA" id="ARBA00022679"/>
    </source>
</evidence>
<evidence type="ECO:0000259" key="8">
    <source>
        <dbReference type="PROSITE" id="PS50110"/>
    </source>
</evidence>
<dbReference type="Pfam" id="PF00072">
    <property type="entry name" value="Response_reg"/>
    <property type="match status" value="2"/>
</dbReference>
<dbReference type="FunFam" id="3.30.565.10:FF:000006">
    <property type="entry name" value="Sensor histidine kinase WalK"/>
    <property type="match status" value="1"/>
</dbReference>
<feature type="domain" description="Response regulatory" evidence="8">
    <location>
        <begin position="138"/>
        <end position="256"/>
    </location>
</feature>
<keyword evidence="4" id="KW-0808">Transferase</keyword>
<dbReference type="SUPFAM" id="SSF52172">
    <property type="entry name" value="CheY-like"/>
    <property type="match status" value="2"/>
</dbReference>
<gene>
    <name evidence="9" type="ORF">SAMN06296036_104113</name>
</gene>
<dbReference type="PANTHER" id="PTHR43719">
    <property type="entry name" value="TWO-COMPONENT HISTIDINE KINASE"/>
    <property type="match status" value="1"/>
</dbReference>
<dbReference type="OrthoDB" id="9812260at2"/>
<sequence>MTNSFKIQVIDDSKVSRSFLHAELSQAGYDVIECESGRVAAENFSLDLDLIVLDVTMPHFDGFETCRAIRIIEETLHKGDEFTLVPIILVSAKDNMESRNKGFLAGATDYIVKADLRDHLVPTVNRILQPQVVFSGMTALIAEDSKTARDLLIHHISSVGIASKAFPNGSEAFEELQRNPEPYDILLTDLVMPEMDGIELCQNVRVKLGKKDMPIIVLTSEDCRTTLKQAFEAGASDYLNKPYLKEELLARISSHINFLNQRKKLKKAVGELEAIHESKNQLLAACSHDLKAPLAAITGYTQLIMEDNDDLPPSLVKDLGSILKCVDVQTHLIQDIAALTKLEHTKNDMDTKVLQLDKLFNSVLEPMTKLATIKNIKLTATFHPNARVNGNESALIRLFHNLSSNAIKFTPQDGNISISLVEADGGFLQLSVEDSGIGIPEDKIETIFQPFSEASRPGTQGETSTGLGLSICKQITDVHGGSISVESEIGKGSIFTVFLPKAKDVAKKDDLAA</sequence>
<proteinExistence type="predicted"/>
<name>A0A1Y6BJC2_9BACT</name>
<dbReference type="PROSITE" id="PS50109">
    <property type="entry name" value="HIS_KIN"/>
    <property type="match status" value="1"/>
</dbReference>
<keyword evidence="10" id="KW-1185">Reference proteome</keyword>
<dbReference type="Proteomes" id="UP000192907">
    <property type="component" value="Unassembled WGS sequence"/>
</dbReference>
<dbReference type="AlphaFoldDB" id="A0A1Y6BJC2"/>
<evidence type="ECO:0000256" key="5">
    <source>
        <dbReference type="ARBA" id="ARBA00022777"/>
    </source>
</evidence>
<evidence type="ECO:0000259" key="7">
    <source>
        <dbReference type="PROSITE" id="PS50109"/>
    </source>
</evidence>
<evidence type="ECO:0000256" key="6">
    <source>
        <dbReference type="PROSITE-ProRule" id="PRU00169"/>
    </source>
</evidence>
<dbReference type="InterPro" id="IPR036097">
    <property type="entry name" value="HisK_dim/P_sf"/>
</dbReference>
<dbReference type="SUPFAM" id="SSF55874">
    <property type="entry name" value="ATPase domain of HSP90 chaperone/DNA topoisomerase II/histidine kinase"/>
    <property type="match status" value="1"/>
</dbReference>
<dbReference type="InterPro" id="IPR003594">
    <property type="entry name" value="HATPase_dom"/>
</dbReference>